<keyword evidence="3 4" id="KW-0732">Signal</keyword>
<keyword evidence="2" id="KW-0813">Transport</keyword>
<comment type="caution">
    <text evidence="5">The sequence shown here is derived from an EMBL/GenBank/DDBJ whole genome shotgun (WGS) entry which is preliminary data.</text>
</comment>
<name>A0ABU0I4W6_9HYPH</name>
<dbReference type="Pfam" id="PF03480">
    <property type="entry name" value="DctP"/>
    <property type="match status" value="1"/>
</dbReference>
<keyword evidence="6" id="KW-1185">Reference proteome</keyword>
<evidence type="ECO:0000313" key="5">
    <source>
        <dbReference type="EMBL" id="MDQ0449663.1"/>
    </source>
</evidence>
<proteinExistence type="inferred from homology"/>
<accession>A0ABU0I4W6</accession>
<gene>
    <name evidence="5" type="ORF">QO012_004185</name>
</gene>
<dbReference type="InterPro" id="IPR038404">
    <property type="entry name" value="TRAP_DctP_sf"/>
</dbReference>
<comment type="similarity">
    <text evidence="1">Belongs to the bacterial solute-binding protein 7 family.</text>
</comment>
<evidence type="ECO:0000256" key="3">
    <source>
        <dbReference type="ARBA" id="ARBA00022729"/>
    </source>
</evidence>
<dbReference type="PANTHER" id="PTHR33376">
    <property type="match status" value="1"/>
</dbReference>
<feature type="chain" id="PRO_5045999208" evidence="4">
    <location>
        <begin position="26"/>
        <end position="337"/>
    </location>
</feature>
<evidence type="ECO:0000256" key="4">
    <source>
        <dbReference type="SAM" id="SignalP"/>
    </source>
</evidence>
<dbReference type="Gene3D" id="3.40.190.170">
    <property type="entry name" value="Bacterial extracellular solute-binding protein, family 7"/>
    <property type="match status" value="1"/>
</dbReference>
<dbReference type="Proteomes" id="UP001231124">
    <property type="component" value="Unassembled WGS sequence"/>
</dbReference>
<evidence type="ECO:0000313" key="6">
    <source>
        <dbReference type="Proteomes" id="UP001231124"/>
    </source>
</evidence>
<dbReference type="NCBIfam" id="NF037995">
    <property type="entry name" value="TRAP_S1"/>
    <property type="match status" value="1"/>
</dbReference>
<reference evidence="5 6" key="1">
    <citation type="submission" date="2023-07" db="EMBL/GenBank/DDBJ databases">
        <title>Genomic Encyclopedia of Type Strains, Phase IV (KMG-IV): sequencing the most valuable type-strain genomes for metagenomic binning, comparative biology and taxonomic classification.</title>
        <authorList>
            <person name="Goeker M."/>
        </authorList>
    </citation>
    <scope>NUCLEOTIDE SEQUENCE [LARGE SCALE GENOMIC DNA]</scope>
    <source>
        <strain evidence="5 6">DSM 19013</strain>
    </source>
</reference>
<protein>
    <submittedName>
        <fullName evidence="5">TRAP-type C4-dicarboxylate transport system substrate-binding protein</fullName>
    </submittedName>
</protein>
<dbReference type="EMBL" id="JAUSVP010000016">
    <property type="protein sequence ID" value="MDQ0449663.1"/>
    <property type="molecule type" value="Genomic_DNA"/>
</dbReference>
<evidence type="ECO:0000256" key="1">
    <source>
        <dbReference type="ARBA" id="ARBA00009023"/>
    </source>
</evidence>
<feature type="signal peptide" evidence="4">
    <location>
        <begin position="1"/>
        <end position="25"/>
    </location>
</feature>
<evidence type="ECO:0000256" key="2">
    <source>
        <dbReference type="ARBA" id="ARBA00022448"/>
    </source>
</evidence>
<dbReference type="PANTHER" id="PTHR33376:SF7">
    <property type="entry name" value="C4-DICARBOXYLATE-BINDING PROTEIN DCTB"/>
    <property type="match status" value="1"/>
</dbReference>
<sequence length="337" mass="37044">MLTRRTALAGLAAPAVLGLAAKARAATRTFRISHHYPGSTGDEGDFRDRMCRRFAASVEKRTEGAMRFEVYPGSSLMKTFAQFDALRKGALDFGLVPTTYAGGQIPEMNLTFMPAIVTNYDQAYRWKTAPIGQEITRLLESKGVKIITWMWESGGIAARDKRILKPSDVSGLKVRGGSREMDIMFKAAGAGAISMPSNEIYLALQTGAVTACATSSTSLMSFRLNELSKYLLAPGSSSFFFILEPILMSKDIFDGLPKEQQDAVLAAGEELETFGRKTSEEDDKLLVETFRKSGLTVDTMDEAMIQPWHDVARDSAWKDFAARSSETARFLKLAEQA</sequence>
<dbReference type="InterPro" id="IPR018389">
    <property type="entry name" value="DctP_fam"/>
</dbReference>
<organism evidence="5 6">
    <name type="scientific">Methylobacterium aerolatum</name>
    <dbReference type="NCBI Taxonomy" id="418708"/>
    <lineage>
        <taxon>Bacteria</taxon>
        <taxon>Pseudomonadati</taxon>
        <taxon>Pseudomonadota</taxon>
        <taxon>Alphaproteobacteria</taxon>
        <taxon>Hyphomicrobiales</taxon>
        <taxon>Methylobacteriaceae</taxon>
        <taxon>Methylobacterium</taxon>
    </lineage>
</organism>